<evidence type="ECO:0000256" key="3">
    <source>
        <dbReference type="ARBA" id="ARBA00024446"/>
    </source>
</evidence>
<dbReference type="PROSITE" id="PS51932">
    <property type="entry name" value="BMV"/>
    <property type="match status" value="1"/>
</dbReference>
<dbReference type="RefSeq" id="WP_024532904.1">
    <property type="nucleotide sequence ID" value="NZ_AP018400.1"/>
</dbReference>
<proteinExistence type="predicted"/>
<reference evidence="5 7" key="2">
    <citation type="submission" date="2023-08" db="EMBL/GenBank/DDBJ databases">
        <title>Streptococcus ruminantium-associated sheep mastitis outbreak detected in Italy is distinct from bovine isolates.</title>
        <authorList>
            <person name="Rosa M.N."/>
            <person name="Vezina B."/>
            <person name="Tola S."/>
        </authorList>
    </citation>
    <scope>NUCLEOTIDE SEQUENCE [LARGE SCALE GENOMIC DNA]</scope>
    <source>
        <strain evidence="5 7">OM6730</strain>
    </source>
</reference>
<evidence type="ECO:0000313" key="6">
    <source>
        <dbReference type="Proteomes" id="UP000269331"/>
    </source>
</evidence>
<dbReference type="InterPro" id="IPR004992">
    <property type="entry name" value="EutN_CcmL"/>
</dbReference>
<evidence type="ECO:0000313" key="4">
    <source>
        <dbReference type="EMBL" id="BBA92492.1"/>
    </source>
</evidence>
<evidence type="ECO:0000313" key="5">
    <source>
        <dbReference type="EMBL" id="MDQ8833721.1"/>
    </source>
</evidence>
<dbReference type="GO" id="GO:0031470">
    <property type="term" value="C:carboxysome"/>
    <property type="evidence" value="ECO:0007669"/>
    <property type="project" value="UniProtKB-SubCell"/>
</dbReference>
<evidence type="ECO:0000256" key="2">
    <source>
        <dbReference type="ARBA" id="ARBA00023669"/>
    </source>
</evidence>
<reference evidence="4 6" key="1">
    <citation type="journal article" date="2018" name="Genome Biol. Evol.">
        <title>Complete Genome Sequence of Streptococcus ruminantium sp. nov. GUT-187T (=DSM 104980T =JCM 31869T), the Type Strain of S. ruminantium, and Comparison with Genome Sequences of Streptococcus suis Strains.</title>
        <authorList>
            <person name="Tohya M."/>
            <person name="Sekizaki T."/>
            <person name="Miyoshi-Akiyama T."/>
        </authorList>
    </citation>
    <scope>NUCLEOTIDE SEQUENCE [LARGE SCALE GENOMIC DNA]</scope>
    <source>
        <strain evidence="4 6">GUT187T</strain>
    </source>
</reference>
<keyword evidence="3" id="KW-1283">Bacterial microcompartment</keyword>
<dbReference type="PANTHER" id="PTHR36539">
    <property type="entry name" value="ETHANOLAMINE UTILIZATION PROTEIN EUTN"/>
    <property type="match status" value="1"/>
</dbReference>
<accession>A0A2Z5TVR6</accession>
<keyword evidence="2" id="KW-1282">Carboxysome</keyword>
<comment type="subcellular location">
    <subcellularLocation>
        <location evidence="1">Carboxysome</location>
    </subcellularLocation>
</comment>
<dbReference type="PANTHER" id="PTHR36539:SF2">
    <property type="entry name" value="ETHANOLAMINE UTILIZATION PROTEIN"/>
    <property type="match status" value="1"/>
</dbReference>
<dbReference type="Proteomes" id="UP000269331">
    <property type="component" value="Chromosome"/>
</dbReference>
<name>A0A2Z5TVR6_9STRE</name>
<dbReference type="Proteomes" id="UP001228446">
    <property type="component" value="Unassembled WGS sequence"/>
</dbReference>
<gene>
    <name evidence="4" type="primary">eutN</name>
    <name evidence="5" type="ORF">RFF62_08070</name>
    <name evidence="4" type="ORF">SR187_4420</name>
</gene>
<evidence type="ECO:0000313" key="7">
    <source>
        <dbReference type="Proteomes" id="UP001228446"/>
    </source>
</evidence>
<dbReference type="GeneID" id="52229439"/>
<dbReference type="OrthoDB" id="196195at2"/>
<protein>
    <submittedName>
        <fullName evidence="4">Ethanolamine utilization protein</fullName>
    </submittedName>
    <submittedName>
        <fullName evidence="5">EutN/CcmL family microcompartment protein</fullName>
    </submittedName>
</protein>
<dbReference type="Gene3D" id="2.40.50.220">
    <property type="entry name" value="EutN/Ccml"/>
    <property type="match status" value="1"/>
</dbReference>
<evidence type="ECO:0000256" key="1">
    <source>
        <dbReference type="ARBA" id="ARBA00023587"/>
    </source>
</evidence>
<organism evidence="4 6">
    <name type="scientific">Streptococcus ruminantium</name>
    <dbReference type="NCBI Taxonomy" id="1917441"/>
    <lineage>
        <taxon>Bacteria</taxon>
        <taxon>Bacillati</taxon>
        <taxon>Bacillota</taxon>
        <taxon>Bacilli</taxon>
        <taxon>Lactobacillales</taxon>
        <taxon>Streptococcaceae</taxon>
        <taxon>Streptococcus</taxon>
    </lineage>
</organism>
<dbReference type="AlphaFoldDB" id="A0A2Z5TVR6"/>
<dbReference type="Pfam" id="PF03319">
    <property type="entry name" value="EutN_CcmL"/>
    <property type="match status" value="1"/>
</dbReference>
<dbReference type="SUPFAM" id="SSF159133">
    <property type="entry name" value="EutN/CcmL-like"/>
    <property type="match status" value="1"/>
</dbReference>
<dbReference type="EMBL" id="JAVIBX010000034">
    <property type="protein sequence ID" value="MDQ8833721.1"/>
    <property type="molecule type" value="Genomic_DNA"/>
</dbReference>
<dbReference type="KEGG" id="srq:SR187_4420"/>
<dbReference type="EMBL" id="AP018400">
    <property type="protein sequence ID" value="BBA92492.1"/>
    <property type="molecule type" value="Genomic_DNA"/>
</dbReference>
<dbReference type="CDD" id="cd01614">
    <property type="entry name" value="EutN_CcmL"/>
    <property type="match status" value="1"/>
</dbReference>
<keyword evidence="7" id="KW-1185">Reference proteome</keyword>
<dbReference type="InterPro" id="IPR036677">
    <property type="entry name" value="EutN_CcmL_sf"/>
</dbReference>
<sequence length="99" mass="10602">MLVAELVDTIWATRKSDALNGAKFLLAKVVGGSRSGEIMVVADMIGAGIGDRVIVATGSAARRMMENDLMPVDAAVIGIIDENYDQIKQQNGEINRLLE</sequence>